<dbReference type="EC" id="2.3.1.97" evidence="2"/>
<dbReference type="Proteomes" id="UP000594342">
    <property type="component" value="Unassembled WGS sequence"/>
</dbReference>
<dbReference type="PANTHER" id="PTHR11377">
    <property type="entry name" value="N-MYRISTOYL TRANSFERASE"/>
    <property type="match status" value="1"/>
</dbReference>
<dbReference type="PANTHER" id="PTHR11377:SF5">
    <property type="entry name" value="GLYCYLPEPTIDE N-TETRADECANOYLTRANSFERASE"/>
    <property type="match status" value="1"/>
</dbReference>
<evidence type="ECO:0000259" key="6">
    <source>
        <dbReference type="Pfam" id="PF01233"/>
    </source>
</evidence>
<evidence type="ECO:0000256" key="5">
    <source>
        <dbReference type="ARBA" id="ARBA00031242"/>
    </source>
</evidence>
<dbReference type="GO" id="GO:0004379">
    <property type="term" value="F:glycylpeptide N-tetradecanoyltransferase activity"/>
    <property type="evidence" value="ECO:0007669"/>
    <property type="project" value="UniProtKB-EC"/>
</dbReference>
<comment type="caution">
    <text evidence="7">The sequence shown here is derived from an EMBL/GenBank/DDBJ whole genome shotgun (WGS) entry which is preliminary data.</text>
</comment>
<evidence type="ECO:0000256" key="2">
    <source>
        <dbReference type="ARBA" id="ARBA00012923"/>
    </source>
</evidence>
<name>A0A5K0U950_9VIRU</name>
<dbReference type="InterPro" id="IPR000903">
    <property type="entry name" value="NMT"/>
</dbReference>
<organism evidence="7 8">
    <name type="scientific">Yasminevirus sp. GU-2018</name>
    <dbReference type="NCBI Taxonomy" id="2420051"/>
    <lineage>
        <taxon>Viruses</taxon>
        <taxon>Varidnaviria</taxon>
        <taxon>Bamfordvirae</taxon>
        <taxon>Nucleocytoviricota</taxon>
        <taxon>Megaviricetes</taxon>
        <taxon>Imitervirales</taxon>
        <taxon>Mimiviridae</taxon>
        <taxon>Klosneuvirinae</taxon>
        <taxon>Yasminevirus</taxon>
        <taxon>Yasminevirus saudimassiliense</taxon>
    </lineage>
</organism>
<keyword evidence="8" id="KW-1185">Reference proteome</keyword>
<keyword evidence="4" id="KW-0012">Acyltransferase</keyword>
<gene>
    <name evidence="7" type="ORF">YASMINEVIRUS_336</name>
</gene>
<dbReference type="InterPro" id="IPR022676">
    <property type="entry name" value="NMT_N"/>
</dbReference>
<evidence type="ECO:0000313" key="7">
    <source>
        <dbReference type="EMBL" id="VBB17873.1"/>
    </source>
</evidence>
<evidence type="ECO:0000256" key="3">
    <source>
        <dbReference type="ARBA" id="ARBA00022679"/>
    </source>
</evidence>
<dbReference type="InterPro" id="IPR016181">
    <property type="entry name" value="Acyl_CoA_acyltransferase"/>
</dbReference>
<sequence length="411" mass="47814">MSRSYIEAKTHQSKYWKGKPVMKLSDRATTVREIKKDTDMEKFKRPTETNLPTGYTWGVIDVCDSEKMQVVCDLLNQHYRRGSESEYIVKYDPDRISWEMCHKGYFLTVNDQSGNPVGVIGFTYRTLQLEEQRYSVVEPMYMCCEKKYRGTGIAKVLMDETVRRSTLTGINKGVFCTNVIVSKPIATIRQYSRPLNYKKLREHDFIDIAGVDDDDAHAKTKINLKPNKKYVVAKKTDENVNIVYDLYKKFMSTFNVSAVLTKIEVENYMFDEKYVKTLLVYDEEGDKPVDFITYNFYDIIDTNKTAGEDNVIKVANILMYSSNCVRPDLLMINVLKQISYDKIHIVYLNDMMHSNEAILSNVKNGDEDTDDDERGAAYDMNLIRTRRKTFLNLFNIESGVYKQTMVSWLIF</sequence>
<evidence type="ECO:0000313" key="8">
    <source>
        <dbReference type="Proteomes" id="UP000594342"/>
    </source>
</evidence>
<evidence type="ECO:0000256" key="1">
    <source>
        <dbReference type="ARBA" id="ARBA00009469"/>
    </source>
</evidence>
<keyword evidence="3 7" id="KW-0808">Transferase</keyword>
<reference evidence="7 8" key="1">
    <citation type="submission" date="2018-10" db="EMBL/GenBank/DDBJ databases">
        <authorList>
            <consortium name="IHU Genomes"/>
        </authorList>
    </citation>
    <scope>NUCLEOTIDE SEQUENCE [LARGE SCALE GENOMIC DNA]</scope>
    <source>
        <strain evidence="7 8">A1</strain>
    </source>
</reference>
<dbReference type="EMBL" id="UPSH01000001">
    <property type="protein sequence ID" value="VBB17873.1"/>
    <property type="molecule type" value="Genomic_DNA"/>
</dbReference>
<comment type="similarity">
    <text evidence="1">Belongs to the NMT family.</text>
</comment>
<evidence type="ECO:0000256" key="4">
    <source>
        <dbReference type="ARBA" id="ARBA00023315"/>
    </source>
</evidence>
<proteinExistence type="inferred from homology"/>
<protein>
    <recommendedName>
        <fullName evidence="2">glycylpeptide N-tetradecanoyltransferase</fullName>
        <ecNumber evidence="2">2.3.1.97</ecNumber>
    </recommendedName>
    <alternativeName>
        <fullName evidence="5">Myristoyl-CoA:protein N-myristoyltransferase</fullName>
    </alternativeName>
</protein>
<feature type="domain" description="Glycylpeptide N-tetradecanoyltransferase N-terminal" evidence="6">
    <location>
        <begin position="34"/>
        <end position="187"/>
    </location>
</feature>
<dbReference type="Pfam" id="PF01233">
    <property type="entry name" value="NMT"/>
    <property type="match status" value="1"/>
</dbReference>
<dbReference type="SUPFAM" id="SSF55729">
    <property type="entry name" value="Acyl-CoA N-acyltransferases (Nat)"/>
    <property type="match status" value="2"/>
</dbReference>
<dbReference type="Gene3D" id="3.40.630.170">
    <property type="match status" value="1"/>
</dbReference>
<accession>A0A5K0U950</accession>